<keyword evidence="3" id="KW-1185">Reference proteome</keyword>
<dbReference type="AlphaFoldDB" id="A0AAN1WEB1"/>
<evidence type="ECO:0000313" key="2">
    <source>
        <dbReference type="EMBL" id="BCD96024.1"/>
    </source>
</evidence>
<evidence type="ECO:0000256" key="1">
    <source>
        <dbReference type="SAM" id="SignalP"/>
    </source>
</evidence>
<dbReference type="InterPro" id="IPR037107">
    <property type="entry name" value="Put_OMP_sf"/>
</dbReference>
<name>A0AAN1WEB1_9GAMM</name>
<accession>A0AAN1WEB1</accession>
<dbReference type="EMBL" id="AP023086">
    <property type="protein sequence ID" value="BCD96024.1"/>
    <property type="molecule type" value="Genomic_DNA"/>
</dbReference>
<protein>
    <recommendedName>
        <fullName evidence="4">Lipid A deacylase LpxR family protein</fullName>
    </recommendedName>
</protein>
<dbReference type="InterPro" id="IPR018707">
    <property type="entry name" value="LpxR"/>
</dbReference>
<dbReference type="RefSeq" id="WP_236985534.1">
    <property type="nucleotide sequence ID" value="NZ_AP023086.1"/>
</dbReference>
<dbReference type="KEGG" id="marq:MARGE09_P0223"/>
<dbReference type="Proteomes" id="UP001320119">
    <property type="component" value="Chromosome"/>
</dbReference>
<evidence type="ECO:0000313" key="3">
    <source>
        <dbReference type="Proteomes" id="UP001320119"/>
    </source>
</evidence>
<feature type="signal peptide" evidence="1">
    <location>
        <begin position="1"/>
        <end position="29"/>
    </location>
</feature>
<proteinExistence type="predicted"/>
<dbReference type="Gene3D" id="2.40.128.140">
    <property type="entry name" value="Outer membrane protein"/>
    <property type="match status" value="1"/>
</dbReference>
<dbReference type="Pfam" id="PF09982">
    <property type="entry name" value="LpxR"/>
    <property type="match status" value="1"/>
</dbReference>
<sequence length="356" mass="39405">MHNLQPKVLTKLHAITLLLTALLPLFALAQEANINTPSALPSTTHAERWGFSYENDLFVPGGRDQDYTYGISLSYSKASLLAAASHTPLDHLNRLFHVTEKGHNGGIEVGLYGFTPEDITQVSPTPGDRPFSSLVYLSTSAVQLNNHRDTVIRSQLTYGILGLGLVGQVQTKTHEFLNGDIPKGWDNQISEGGEPTLRYSVSRQKLLNSTITHTEWRQTQTISIGYITEASWGLSFRTGNLNSQWHTFNPELASYAESSANIHKSCNEWFFWGGVSVKARAYNVFLQGQFKSSAVTYSSDELNHLIVEGWLGFTKAFSNGYYASYGLRGHTSEVKTGVGNRSVLWGGFLLGKRLEL</sequence>
<keyword evidence="1" id="KW-0732">Signal</keyword>
<gene>
    <name evidence="2" type="ORF">MARGE09_P0223</name>
</gene>
<feature type="chain" id="PRO_5042811817" description="Lipid A deacylase LpxR family protein" evidence="1">
    <location>
        <begin position="30"/>
        <end position="356"/>
    </location>
</feature>
<evidence type="ECO:0008006" key="4">
    <source>
        <dbReference type="Google" id="ProtNLM"/>
    </source>
</evidence>
<reference evidence="2 3" key="1">
    <citation type="journal article" date="2022" name="IScience">
        <title>An ultrasensitive nanofiber-based assay for enzymatic hydrolysis and deep-sea microbial degradation of cellulose.</title>
        <authorList>
            <person name="Tsudome M."/>
            <person name="Tachioka M."/>
            <person name="Miyazaki M."/>
            <person name="Uchimura K."/>
            <person name="Tsuda M."/>
            <person name="Takaki Y."/>
            <person name="Deguchi S."/>
        </authorList>
    </citation>
    <scope>NUCLEOTIDE SEQUENCE [LARGE SCALE GENOMIC DNA]</scope>
    <source>
        <strain evidence="2 3">GE09</strain>
    </source>
</reference>
<organism evidence="2 3">
    <name type="scientific">Marinagarivorans cellulosilyticus</name>
    <dbReference type="NCBI Taxonomy" id="2721545"/>
    <lineage>
        <taxon>Bacteria</taxon>
        <taxon>Pseudomonadati</taxon>
        <taxon>Pseudomonadota</taxon>
        <taxon>Gammaproteobacteria</taxon>
        <taxon>Cellvibrionales</taxon>
        <taxon>Cellvibrionaceae</taxon>
        <taxon>Marinagarivorans</taxon>
    </lineage>
</organism>